<organism evidence="1 2">
    <name type="scientific">Dermacentor silvarum</name>
    <name type="common">Tick</name>
    <dbReference type="NCBI Taxonomy" id="543639"/>
    <lineage>
        <taxon>Eukaryota</taxon>
        <taxon>Metazoa</taxon>
        <taxon>Ecdysozoa</taxon>
        <taxon>Arthropoda</taxon>
        <taxon>Chelicerata</taxon>
        <taxon>Arachnida</taxon>
        <taxon>Acari</taxon>
        <taxon>Parasitiformes</taxon>
        <taxon>Ixodida</taxon>
        <taxon>Ixodoidea</taxon>
        <taxon>Ixodidae</taxon>
        <taxon>Rhipicephalinae</taxon>
        <taxon>Dermacentor</taxon>
    </lineage>
</organism>
<protein>
    <submittedName>
        <fullName evidence="1">Uncharacterized protein</fullName>
    </submittedName>
</protein>
<dbReference type="EMBL" id="CM023480">
    <property type="protein sequence ID" value="KAH7970504.1"/>
    <property type="molecule type" value="Genomic_DNA"/>
</dbReference>
<proteinExistence type="predicted"/>
<evidence type="ECO:0000313" key="1">
    <source>
        <dbReference type="EMBL" id="KAH7970504.1"/>
    </source>
</evidence>
<name>A0ACB8DIV8_DERSI</name>
<dbReference type="Proteomes" id="UP000821865">
    <property type="component" value="Chromosome 11"/>
</dbReference>
<reference evidence="1" key="1">
    <citation type="submission" date="2020-05" db="EMBL/GenBank/DDBJ databases">
        <title>Large-scale comparative analyses of tick genomes elucidate their genetic diversity and vector capacities.</title>
        <authorList>
            <person name="Jia N."/>
            <person name="Wang J."/>
            <person name="Shi W."/>
            <person name="Du L."/>
            <person name="Sun Y."/>
            <person name="Zhan W."/>
            <person name="Jiang J."/>
            <person name="Wang Q."/>
            <person name="Zhang B."/>
            <person name="Ji P."/>
            <person name="Sakyi L.B."/>
            <person name="Cui X."/>
            <person name="Yuan T."/>
            <person name="Jiang B."/>
            <person name="Yang W."/>
            <person name="Lam T.T.-Y."/>
            <person name="Chang Q."/>
            <person name="Ding S."/>
            <person name="Wang X."/>
            <person name="Zhu J."/>
            <person name="Ruan X."/>
            <person name="Zhao L."/>
            <person name="Wei J."/>
            <person name="Que T."/>
            <person name="Du C."/>
            <person name="Cheng J."/>
            <person name="Dai P."/>
            <person name="Han X."/>
            <person name="Huang E."/>
            <person name="Gao Y."/>
            <person name="Liu J."/>
            <person name="Shao H."/>
            <person name="Ye R."/>
            <person name="Li L."/>
            <person name="Wei W."/>
            <person name="Wang X."/>
            <person name="Wang C."/>
            <person name="Yang T."/>
            <person name="Huo Q."/>
            <person name="Li W."/>
            <person name="Guo W."/>
            <person name="Chen H."/>
            <person name="Zhou L."/>
            <person name="Ni X."/>
            <person name="Tian J."/>
            <person name="Zhou Y."/>
            <person name="Sheng Y."/>
            <person name="Liu T."/>
            <person name="Pan Y."/>
            <person name="Xia L."/>
            <person name="Li J."/>
            <person name="Zhao F."/>
            <person name="Cao W."/>
        </authorList>
    </citation>
    <scope>NUCLEOTIDE SEQUENCE</scope>
    <source>
        <strain evidence="1">Dsil-2018</strain>
    </source>
</reference>
<gene>
    <name evidence="1" type="ORF">HPB49_008217</name>
</gene>
<keyword evidence="2" id="KW-1185">Reference proteome</keyword>
<comment type="caution">
    <text evidence="1">The sequence shown here is derived from an EMBL/GenBank/DDBJ whole genome shotgun (WGS) entry which is preliminary data.</text>
</comment>
<evidence type="ECO:0000313" key="2">
    <source>
        <dbReference type="Proteomes" id="UP000821865"/>
    </source>
</evidence>
<sequence>MGKEWFVPRCKFGYKTCTEKVYLLAAPREADHLKIWRHAIPRKEGEALRAQVRDEDVGRSLQITRSCECTTKGGSDKRRRADEVYRPPCSLVKDRKKKKGACGPFAPSCHQT</sequence>
<accession>A0ACB8DIV8</accession>